<comment type="caution">
    <text evidence="2">The sequence shown here is derived from an EMBL/GenBank/DDBJ whole genome shotgun (WGS) entry which is preliminary data.</text>
</comment>
<keyword evidence="1" id="KW-0732">Signal</keyword>
<reference evidence="2 3" key="1">
    <citation type="submission" date="2018-09" db="EMBL/GenBank/DDBJ databases">
        <authorList>
            <person name="Zhu H."/>
        </authorList>
    </citation>
    <scope>NUCLEOTIDE SEQUENCE [LARGE SCALE GENOMIC DNA]</scope>
    <source>
        <strain evidence="2 3">K2S05-167</strain>
    </source>
</reference>
<dbReference type="EMBL" id="QYUJ01000014">
    <property type="protein sequence ID" value="RJF72384.1"/>
    <property type="molecule type" value="Genomic_DNA"/>
</dbReference>
<dbReference type="Proteomes" id="UP000286287">
    <property type="component" value="Unassembled WGS sequence"/>
</dbReference>
<accession>A0A418V8H2</accession>
<evidence type="ECO:0000313" key="3">
    <source>
        <dbReference type="Proteomes" id="UP000286287"/>
    </source>
</evidence>
<evidence type="ECO:0000313" key="2">
    <source>
        <dbReference type="EMBL" id="RJF72384.1"/>
    </source>
</evidence>
<dbReference type="AlphaFoldDB" id="A0A418V8H2"/>
<gene>
    <name evidence="2" type="ORF">D3875_13320</name>
</gene>
<dbReference type="RefSeq" id="WP_119764465.1">
    <property type="nucleotide sequence ID" value="NZ_QYUJ01000014.1"/>
</dbReference>
<feature type="signal peptide" evidence="1">
    <location>
        <begin position="1"/>
        <end position="25"/>
    </location>
</feature>
<protein>
    <submittedName>
        <fullName evidence="2">Uncharacterized protein</fullName>
    </submittedName>
</protein>
<dbReference type="PROSITE" id="PS51257">
    <property type="entry name" value="PROKAR_LIPOPROTEIN"/>
    <property type="match status" value="1"/>
</dbReference>
<proteinExistence type="predicted"/>
<feature type="chain" id="PRO_5019421815" evidence="1">
    <location>
        <begin position="26"/>
        <end position="432"/>
    </location>
</feature>
<evidence type="ECO:0000256" key="1">
    <source>
        <dbReference type="SAM" id="SignalP"/>
    </source>
</evidence>
<dbReference type="OrthoDB" id="159695at2"/>
<name>A0A418V8H2_9DEIO</name>
<organism evidence="2 3">
    <name type="scientific">Deinococcus cavernae</name>
    <dbReference type="NCBI Taxonomy" id="2320857"/>
    <lineage>
        <taxon>Bacteria</taxon>
        <taxon>Thermotogati</taxon>
        <taxon>Deinococcota</taxon>
        <taxon>Deinococci</taxon>
        <taxon>Deinococcales</taxon>
        <taxon>Deinococcaceae</taxon>
        <taxon>Deinococcus</taxon>
    </lineage>
</organism>
<sequence>MKHRLLLAGSSLLAFLFAACGTAPTGTLSSQTVVTPPNGTTLTATKTATGYTHTTTTYTWTLQKSVNKIGLEVPHGSTGTLGYTLTYTKTLGGTVKTYGVQGEVCVTNGGSVATENLKIVDNLMYKTGSGPFQILKSFSVDTSAKSVLNPGESHCYAYTTAYTPVDGATYKNSADVTITNHSGSLGTPKGPSPDDGFALTDDVRDLQKNASAVLSDALTCPAGFTCAYAPNPNGTSVSDSGSTTYTVNVTNNTALCNTHVDLVNTASLKPSDASAVPSNQVKVDVYTGVCATGCTLTIGYWKTHAGFGPQPDALSALLPKLLGTAGGAKTQNVNTAAQAVQFLSFNGSNNVFAASNGINKLYAQLLAAKLNIAHQADGSAVSSVIAAADAFLALHDSASWATLSKADRAQVNAWMSALDDYNNGLTGPGHCP</sequence>
<keyword evidence="3" id="KW-1185">Reference proteome</keyword>